<sequence length="67" mass="7527">MFLATVDDRVSSTAIDDMGNQGIHLVVPESLKGSNETCYKNKKNVITFRAFFDEEISFKRPGCVEPE</sequence>
<keyword evidence="2" id="KW-1185">Reference proteome</keyword>
<reference evidence="1 2" key="1">
    <citation type="submission" date="2019-09" db="EMBL/GenBank/DDBJ databases">
        <title>Ecophysiology of the spiral-shaped methanotroph Methylospira mobilis as revealed by the complete genome sequence.</title>
        <authorList>
            <person name="Oshkin I.Y."/>
            <person name="Dedysh S.N."/>
            <person name="Miroshnikov K."/>
            <person name="Danilova O.V."/>
            <person name="Hakobyan A."/>
            <person name="Liesack W."/>
        </authorList>
    </citation>
    <scope>NUCLEOTIDE SEQUENCE [LARGE SCALE GENOMIC DNA]</scope>
    <source>
        <strain evidence="1 2">Shm1</strain>
    </source>
</reference>
<dbReference type="Gene3D" id="3.40.91.80">
    <property type="match status" value="1"/>
</dbReference>
<dbReference type="RefSeq" id="WP_153251052.1">
    <property type="nucleotide sequence ID" value="NZ_CP044205.1"/>
</dbReference>
<gene>
    <name evidence="1" type="ORF">F6R98_12445</name>
</gene>
<dbReference type="AlphaFoldDB" id="A0A5Q0BSQ5"/>
<dbReference type="Proteomes" id="UP000325755">
    <property type="component" value="Chromosome"/>
</dbReference>
<proteinExistence type="predicted"/>
<dbReference type="OrthoDB" id="9797574at2"/>
<accession>A0A5Q0BSQ5</accession>
<dbReference type="InParanoid" id="A0A5Q0BSQ5"/>
<evidence type="ECO:0000313" key="2">
    <source>
        <dbReference type="Proteomes" id="UP000325755"/>
    </source>
</evidence>
<evidence type="ECO:0000313" key="1">
    <source>
        <dbReference type="EMBL" id="QFY45097.1"/>
    </source>
</evidence>
<dbReference type="KEGG" id="mmob:F6R98_12445"/>
<dbReference type="EMBL" id="CP044205">
    <property type="protein sequence ID" value="QFY45097.1"/>
    <property type="molecule type" value="Genomic_DNA"/>
</dbReference>
<protein>
    <submittedName>
        <fullName evidence="1">Uncharacterized protein</fullName>
    </submittedName>
</protein>
<name>A0A5Q0BSQ5_9GAMM</name>
<organism evidence="1 2">
    <name type="scientific">Candidatus Methylospira mobilis</name>
    <dbReference type="NCBI Taxonomy" id="1808979"/>
    <lineage>
        <taxon>Bacteria</taxon>
        <taxon>Pseudomonadati</taxon>
        <taxon>Pseudomonadota</taxon>
        <taxon>Gammaproteobacteria</taxon>
        <taxon>Methylococcales</taxon>
        <taxon>Methylococcaceae</taxon>
        <taxon>Candidatus Methylospira</taxon>
    </lineage>
</organism>
<dbReference type="InterPro" id="IPR038365">
    <property type="entry name" value="EcoRII_C_sf"/>
</dbReference>